<feature type="domain" description="Na+/H+ antiporter NhaC-like C-terminal" evidence="10">
    <location>
        <begin position="185"/>
        <end position="484"/>
    </location>
</feature>
<keyword evidence="7 9" id="KW-0472">Membrane</keyword>
<dbReference type="GO" id="GO:0015297">
    <property type="term" value="F:antiporter activity"/>
    <property type="evidence" value="ECO:0007669"/>
    <property type="project" value="UniProtKB-KW"/>
</dbReference>
<keyword evidence="13" id="KW-1185">Reference proteome</keyword>
<keyword evidence="2" id="KW-0813">Transport</keyword>
<evidence type="ECO:0000256" key="8">
    <source>
        <dbReference type="ARBA" id="ARBA00038435"/>
    </source>
</evidence>
<dbReference type="Proteomes" id="UP000232188">
    <property type="component" value="Unassembled WGS sequence"/>
</dbReference>
<feature type="transmembrane region" description="Helical" evidence="9">
    <location>
        <begin position="467"/>
        <end position="486"/>
    </location>
</feature>
<feature type="transmembrane region" description="Helical" evidence="9">
    <location>
        <begin position="160"/>
        <end position="188"/>
    </location>
</feature>
<evidence type="ECO:0000256" key="2">
    <source>
        <dbReference type="ARBA" id="ARBA00022448"/>
    </source>
</evidence>
<dbReference type="NCBIfam" id="TIGR00931">
    <property type="entry name" value="antiport_nhaC"/>
    <property type="match status" value="1"/>
</dbReference>
<dbReference type="GO" id="GO:0005886">
    <property type="term" value="C:plasma membrane"/>
    <property type="evidence" value="ECO:0007669"/>
    <property type="project" value="UniProtKB-SubCell"/>
</dbReference>
<dbReference type="Pfam" id="PF03553">
    <property type="entry name" value="Na_H_antiporter"/>
    <property type="match status" value="1"/>
</dbReference>
<evidence type="ECO:0000313" key="14">
    <source>
        <dbReference type="Proteomes" id="UP000232188"/>
    </source>
</evidence>
<evidence type="ECO:0000313" key="12">
    <source>
        <dbReference type="EMBL" id="PJZ61529.1"/>
    </source>
</evidence>
<evidence type="ECO:0000256" key="9">
    <source>
        <dbReference type="SAM" id="Phobius"/>
    </source>
</evidence>
<evidence type="ECO:0000256" key="6">
    <source>
        <dbReference type="ARBA" id="ARBA00022989"/>
    </source>
</evidence>
<keyword evidence="3" id="KW-0050">Antiport</keyword>
<evidence type="ECO:0000256" key="5">
    <source>
        <dbReference type="ARBA" id="ARBA00022692"/>
    </source>
</evidence>
<dbReference type="EMBL" id="NPDU01000030">
    <property type="protein sequence ID" value="PJZ61529.1"/>
    <property type="molecule type" value="Genomic_DNA"/>
</dbReference>
<keyword evidence="6 9" id="KW-1133">Transmembrane helix</keyword>
<dbReference type="PANTHER" id="PTHR33451:SF3">
    <property type="entry name" value="MALATE-2H(+)_NA(+)-LACTATE ANTIPORTER"/>
    <property type="match status" value="1"/>
</dbReference>
<keyword evidence="5 9" id="KW-0812">Transmembrane</keyword>
<name>A0A2M9YSY7_9LEPT</name>
<dbReference type="EMBL" id="NPDV01000002">
    <property type="protein sequence ID" value="PJZ54634.1"/>
    <property type="molecule type" value="Genomic_DNA"/>
</dbReference>
<feature type="transmembrane region" description="Helical" evidence="9">
    <location>
        <begin position="63"/>
        <end position="80"/>
    </location>
</feature>
<feature type="transmembrane region" description="Helical" evidence="9">
    <location>
        <begin position="100"/>
        <end position="127"/>
    </location>
</feature>
<dbReference type="InterPro" id="IPR004770">
    <property type="entry name" value="Na/H_antiport_NhaC"/>
</dbReference>
<sequence>MFFTSGDETQDENPISFAGGFFVKVSQPGLFESIIPVFVLVLGLSYAGIVFGNGTVDGPAQMLLILSGTVASLLGLRLRIKWETLEDQILESLKNVLKPVLILLLIGSLIGVWIWSGIVPSMIVWGLKILDPSYFLITACLLSSLVSLITGSSWSTAGTVGVALMGIGTTLGISPGISAGAIVSGAYFGDKLSPFSETTNLASSIAGTPLFTHIQHMLYTTIPAFCIALVAFAWIGFGDFSGAVSNQKTDEVIGLLESSFRIHPALLFPPVLTFVLIYFKIPAIPSILAGILSGIVSGIFLQHPDLSFQEAYRQILNAASKGNSMKTGNDLTNALLSRGGMASMLPTVWLIFSAMFFAGAMEGAGFIQKITTAILRFATTDRSLLTGTILTSFAANLLSSDQYLSILVPGKMFKKAYEERGLDPKNLSRALEDSGTMTSALVPWNTCGSFMAATLGVPVVVFLPYAFLNLSSPIISLICAWTGWTIRRKDPRS</sequence>
<feature type="transmembrane region" description="Helical" evidence="9">
    <location>
        <begin position="217"/>
        <end position="237"/>
    </location>
</feature>
<dbReference type="InterPro" id="IPR018461">
    <property type="entry name" value="Na/H_Antiport_NhaC-like_C"/>
</dbReference>
<evidence type="ECO:0000256" key="4">
    <source>
        <dbReference type="ARBA" id="ARBA00022475"/>
    </source>
</evidence>
<dbReference type="InterPro" id="IPR052180">
    <property type="entry name" value="NhaC_Na-H+_Antiporter"/>
</dbReference>
<gene>
    <name evidence="11" type="primary">nhaC</name>
    <name evidence="12" type="ORF">CH376_12645</name>
    <name evidence="11" type="ORF">CH380_02615</name>
</gene>
<protein>
    <submittedName>
        <fullName evidence="11">Na+/H+ antiporter NhaC</fullName>
    </submittedName>
</protein>
<evidence type="ECO:0000313" key="13">
    <source>
        <dbReference type="Proteomes" id="UP000232149"/>
    </source>
</evidence>
<dbReference type="PANTHER" id="PTHR33451">
    <property type="entry name" value="MALATE-2H(+)/NA(+)-LACTATE ANTIPORTER"/>
    <property type="match status" value="1"/>
</dbReference>
<accession>A0A2M9YSY7</accession>
<feature type="transmembrane region" description="Helical" evidence="9">
    <location>
        <begin position="347"/>
        <end position="367"/>
    </location>
</feature>
<evidence type="ECO:0000256" key="3">
    <source>
        <dbReference type="ARBA" id="ARBA00022449"/>
    </source>
</evidence>
<comment type="caution">
    <text evidence="11">The sequence shown here is derived from an EMBL/GenBank/DDBJ whole genome shotgun (WGS) entry which is preliminary data.</text>
</comment>
<evidence type="ECO:0000313" key="11">
    <source>
        <dbReference type="EMBL" id="PJZ54634.1"/>
    </source>
</evidence>
<evidence type="ECO:0000256" key="1">
    <source>
        <dbReference type="ARBA" id="ARBA00004651"/>
    </source>
</evidence>
<organism evidence="11 14">
    <name type="scientific">Leptospira adleri</name>
    <dbReference type="NCBI Taxonomy" id="2023186"/>
    <lineage>
        <taxon>Bacteria</taxon>
        <taxon>Pseudomonadati</taxon>
        <taxon>Spirochaetota</taxon>
        <taxon>Spirochaetia</taxon>
        <taxon>Leptospirales</taxon>
        <taxon>Leptospiraceae</taxon>
        <taxon>Leptospira</taxon>
    </lineage>
</organism>
<comment type="similarity">
    <text evidence="8">Belongs to the NhaC Na(+)/H(+) (TC 2.A.35) antiporter family.</text>
</comment>
<feature type="transmembrane region" description="Helical" evidence="9">
    <location>
        <begin position="33"/>
        <end position="51"/>
    </location>
</feature>
<dbReference type="Proteomes" id="UP000232149">
    <property type="component" value="Unassembled WGS sequence"/>
</dbReference>
<evidence type="ECO:0000256" key="7">
    <source>
        <dbReference type="ARBA" id="ARBA00023136"/>
    </source>
</evidence>
<comment type="subcellular location">
    <subcellularLocation>
        <location evidence="1">Cell membrane</location>
        <topology evidence="1">Multi-pass membrane protein</topology>
    </subcellularLocation>
</comment>
<proteinExistence type="inferred from homology"/>
<dbReference type="AlphaFoldDB" id="A0A2M9YSY7"/>
<keyword evidence="4" id="KW-1003">Cell membrane</keyword>
<feature type="transmembrane region" description="Helical" evidence="9">
    <location>
        <begin position="134"/>
        <end position="154"/>
    </location>
</feature>
<evidence type="ECO:0000259" key="10">
    <source>
        <dbReference type="Pfam" id="PF03553"/>
    </source>
</evidence>
<reference evidence="13 14" key="1">
    <citation type="submission" date="2017-07" db="EMBL/GenBank/DDBJ databases">
        <title>Leptospira spp. isolated from tropical soils.</title>
        <authorList>
            <person name="Thibeaux R."/>
            <person name="Iraola G."/>
            <person name="Ferres I."/>
            <person name="Bierque E."/>
            <person name="Girault D."/>
            <person name="Soupe-Gilbert M.-E."/>
            <person name="Picardeau M."/>
            <person name="Goarant C."/>
        </authorList>
    </citation>
    <scope>NUCLEOTIDE SEQUENCE [LARGE SCALE GENOMIC DNA]</scope>
    <source>
        <strain evidence="11 14">FH2-B-C1</strain>
        <strain evidence="12 13">FH2-B-D1</strain>
    </source>
</reference>